<dbReference type="AlphaFoldDB" id="A0A0K1RWR9"/>
<keyword evidence="1" id="KW-0175">Coiled coil</keyword>
<dbReference type="EMBL" id="CP011339">
    <property type="protein sequence ID" value="AKV66339.1"/>
    <property type="molecule type" value="Genomic_DNA"/>
</dbReference>
<proteinExistence type="predicted"/>
<reference evidence="3 4" key="1">
    <citation type="journal article" date="2016" name="Stand. Genomic Sci.">
        <title>Complete genome sequence and genomic characterization of Microcystis panniformis FACHB 1757 by third-generation sequencing.</title>
        <authorList>
            <person name="Zhang J.Y."/>
            <person name="Guan R."/>
            <person name="Zhang H.J."/>
            <person name="Li H."/>
            <person name="Xiao P."/>
            <person name="Yu G.L."/>
            <person name="Du L."/>
            <person name="Cao D.M."/>
            <person name="Zhu B.C."/>
            <person name="Li R.H."/>
            <person name="Lu Z.H."/>
        </authorList>
    </citation>
    <scope>NUCLEOTIDE SEQUENCE [LARGE SCALE GENOMIC DNA]</scope>
    <source>
        <strain evidence="3 4">FACHB-1757</strain>
    </source>
</reference>
<evidence type="ECO:0000313" key="3">
    <source>
        <dbReference type="EMBL" id="AKV66339.1"/>
    </source>
</evidence>
<name>A0A0K1RWR9_9CHRO</name>
<evidence type="ECO:0000256" key="1">
    <source>
        <dbReference type="SAM" id="Coils"/>
    </source>
</evidence>
<evidence type="ECO:0000313" key="4">
    <source>
        <dbReference type="Proteomes" id="UP000068167"/>
    </source>
</evidence>
<gene>
    <name evidence="3" type="ORF">VL20_1158</name>
</gene>
<dbReference type="PATRIC" id="fig|1638788.3.peg.1164"/>
<accession>A0A0K1RWR9</accession>
<feature type="compositionally biased region" description="Basic and acidic residues" evidence="2">
    <location>
        <begin position="1"/>
        <end position="20"/>
    </location>
</feature>
<feature type="region of interest" description="Disordered" evidence="2">
    <location>
        <begin position="1"/>
        <end position="32"/>
    </location>
</feature>
<protein>
    <submittedName>
        <fullName evidence="3">Uncharacterized protein</fullName>
    </submittedName>
</protein>
<dbReference type="RefSeq" id="WP_002762999.1">
    <property type="nucleotide sequence ID" value="NZ_CP011339.1"/>
</dbReference>
<organism evidence="3 4">
    <name type="scientific">Microcystis panniformis FACHB-1757</name>
    <dbReference type="NCBI Taxonomy" id="1638788"/>
    <lineage>
        <taxon>Bacteria</taxon>
        <taxon>Bacillati</taxon>
        <taxon>Cyanobacteriota</taxon>
        <taxon>Cyanophyceae</taxon>
        <taxon>Oscillatoriophycideae</taxon>
        <taxon>Chroococcales</taxon>
        <taxon>Microcystaceae</taxon>
        <taxon>Microcystis</taxon>
    </lineage>
</organism>
<keyword evidence="4" id="KW-1185">Reference proteome</keyword>
<dbReference type="KEGG" id="mpk:VL20_1158"/>
<sequence length="223" mass="26278">MPGMRRADRRDSNSDNERNNPRSRQPEPPSYLELKQQRDNARGDKFLLQQEKAQLQQQLQTSQLAVDEWEQRATQNNQLYLSEQQRYQQTLCLYNEEKAKTVELIAKYQEADAQRTQYLTLYNEAQELLKRERRSKAGIKGWETRRKIENERLKQEIAEMVVLLRESLASKDEAVNNLYALAERMDRIQQLVDSVEVESTGNPVGLLQKLKRIWLAIKDILSE</sequence>
<feature type="coiled-coil region" evidence="1">
    <location>
        <begin position="38"/>
        <end position="72"/>
    </location>
</feature>
<dbReference type="Proteomes" id="UP000068167">
    <property type="component" value="Chromosome"/>
</dbReference>
<evidence type="ECO:0000256" key="2">
    <source>
        <dbReference type="SAM" id="MobiDB-lite"/>
    </source>
</evidence>